<dbReference type="EMBL" id="JBHSFN010000056">
    <property type="protein sequence ID" value="MFC4592502.1"/>
    <property type="molecule type" value="Genomic_DNA"/>
</dbReference>
<protein>
    <recommendedName>
        <fullName evidence="3">Ricin B lectin domain-containing protein</fullName>
    </recommendedName>
</protein>
<keyword evidence="2" id="KW-1185">Reference proteome</keyword>
<sequence length="50" mass="5487">MLAITTSRDHCRRARWARGGQVLGPARTAHGGPVVLADDNGSNNDLWRFL</sequence>
<dbReference type="Proteomes" id="UP001595891">
    <property type="component" value="Unassembled WGS sequence"/>
</dbReference>
<organism evidence="1 2">
    <name type="scientific">Sphaerisporangium corydalis</name>
    <dbReference type="NCBI Taxonomy" id="1441875"/>
    <lineage>
        <taxon>Bacteria</taxon>
        <taxon>Bacillati</taxon>
        <taxon>Actinomycetota</taxon>
        <taxon>Actinomycetes</taxon>
        <taxon>Streptosporangiales</taxon>
        <taxon>Streptosporangiaceae</taxon>
        <taxon>Sphaerisporangium</taxon>
    </lineage>
</organism>
<reference evidence="2" key="1">
    <citation type="journal article" date="2019" name="Int. J. Syst. Evol. Microbiol.">
        <title>The Global Catalogue of Microorganisms (GCM) 10K type strain sequencing project: providing services to taxonomists for standard genome sequencing and annotation.</title>
        <authorList>
            <consortium name="The Broad Institute Genomics Platform"/>
            <consortium name="The Broad Institute Genome Sequencing Center for Infectious Disease"/>
            <person name="Wu L."/>
            <person name="Ma J."/>
        </authorList>
    </citation>
    <scope>NUCLEOTIDE SEQUENCE [LARGE SCALE GENOMIC DNA]</scope>
    <source>
        <strain evidence="2">CCUG 49560</strain>
    </source>
</reference>
<comment type="caution">
    <text evidence="1">The sequence shown here is derived from an EMBL/GenBank/DDBJ whole genome shotgun (WGS) entry which is preliminary data.</text>
</comment>
<gene>
    <name evidence="1" type="ORF">ACFO8L_40900</name>
</gene>
<evidence type="ECO:0008006" key="3">
    <source>
        <dbReference type="Google" id="ProtNLM"/>
    </source>
</evidence>
<proteinExistence type="predicted"/>
<evidence type="ECO:0000313" key="1">
    <source>
        <dbReference type="EMBL" id="MFC4592502.1"/>
    </source>
</evidence>
<evidence type="ECO:0000313" key="2">
    <source>
        <dbReference type="Proteomes" id="UP001595891"/>
    </source>
</evidence>
<dbReference type="RefSeq" id="WP_262850786.1">
    <property type="nucleotide sequence ID" value="NZ_JANZYP010000118.1"/>
</dbReference>
<name>A0ABV9ES60_9ACTN</name>
<accession>A0ABV9ES60</accession>